<dbReference type="SMART" id="SM00345">
    <property type="entry name" value="HTH_GNTR"/>
    <property type="match status" value="1"/>
</dbReference>
<dbReference type="InterPro" id="IPR000524">
    <property type="entry name" value="Tscrpt_reg_HTH_GntR"/>
</dbReference>
<dbReference type="OrthoDB" id="9816541at2"/>
<reference evidence="8" key="2">
    <citation type="journal article" date="2018" name="Vet. Microbiol.">
        <title>Methicillin-resistant staphylococci amongst veterinary personnel, personnel-owned pets, patients and the hospital environment of two small animal veterinary hospitals.</title>
        <authorList>
            <person name="Worthing K.A."/>
            <person name="Brown J."/>
            <person name="Gerber L."/>
            <person name="Abraham S."/>
            <person name="Trott D."/>
            <person name="Norris J.M."/>
        </authorList>
    </citation>
    <scope>NUCLEOTIDE SEQUENCE</scope>
    <source>
        <strain evidence="8">ST496-2</strain>
    </source>
</reference>
<dbReference type="GO" id="GO:0003700">
    <property type="term" value="F:DNA-binding transcription factor activity"/>
    <property type="evidence" value="ECO:0007669"/>
    <property type="project" value="UniProtKB-UniRule"/>
</dbReference>
<dbReference type="Pfam" id="PF07702">
    <property type="entry name" value="UTRA"/>
    <property type="match status" value="1"/>
</dbReference>
<dbReference type="PANTHER" id="PTHR44846:SF12">
    <property type="entry name" value="HTH-TYPE TRANSCRIPTIONAL REGULATOR TRER"/>
    <property type="match status" value="1"/>
</dbReference>
<dbReference type="InterPro" id="IPR036388">
    <property type="entry name" value="WH-like_DNA-bd_sf"/>
</dbReference>
<feature type="domain" description="HTH gntR-type" evidence="5">
    <location>
        <begin position="4"/>
        <end position="72"/>
    </location>
</feature>
<dbReference type="Gene3D" id="3.40.1410.10">
    <property type="entry name" value="Chorismate lyase-like"/>
    <property type="match status" value="1"/>
</dbReference>
<dbReference type="CDD" id="cd07377">
    <property type="entry name" value="WHTH_GntR"/>
    <property type="match status" value="1"/>
</dbReference>
<keyword evidence="3" id="KW-0804">Transcription</keyword>
<dbReference type="PROSITE" id="PS50949">
    <property type="entry name" value="HTH_GNTR"/>
    <property type="match status" value="1"/>
</dbReference>
<dbReference type="InterPro" id="IPR012770">
    <property type="entry name" value="TreR"/>
</dbReference>
<keyword evidence="1" id="KW-0805">Transcription regulation</keyword>
<dbReference type="Gene3D" id="1.10.10.10">
    <property type="entry name" value="Winged helix-like DNA-binding domain superfamily/Winged helix DNA-binding domain"/>
    <property type="match status" value="1"/>
</dbReference>
<proteinExistence type="predicted"/>
<dbReference type="AlphaFoldDB" id="A0A2A4EGU9"/>
<dbReference type="EMBL" id="QQPC01000056">
    <property type="protein sequence ID" value="REA80965.1"/>
    <property type="molecule type" value="Genomic_DNA"/>
</dbReference>
<keyword evidence="2" id="KW-0238">DNA-binding</keyword>
<evidence type="ECO:0000256" key="3">
    <source>
        <dbReference type="ARBA" id="ARBA00023163"/>
    </source>
</evidence>
<dbReference type="InterPro" id="IPR036390">
    <property type="entry name" value="WH_DNA-bd_sf"/>
</dbReference>
<dbReference type="Proteomes" id="UP000246351">
    <property type="component" value="Unassembled WGS sequence"/>
</dbReference>
<reference evidence="11" key="3">
    <citation type="journal article" date="2018" name="Vet. Microbiol.">
        <title>Molecular epidemiology of methicillin-resistant staphylococci amongst veterinary personnel, personnel-owned pets, patients and the hospital environment of two companion animal veterinary hospitals.</title>
        <authorList>
            <person name="Worthing K.A."/>
            <person name="Brown J."/>
            <person name="Gerber L."/>
            <person name="Abraham S."/>
            <person name="Trott D."/>
            <person name="Norris J.M."/>
        </authorList>
    </citation>
    <scope>NUCLEOTIDE SEQUENCE [LARGE SCALE GENOMIC DNA]</scope>
    <source>
        <strain evidence="11">ST496-2</strain>
    </source>
</reference>
<name>A0A2A4EGU9_STAPS</name>
<sequence length="244" mass="28532">MKNQNKFQYIYERLRIAILEGEYEYGEQLLSEHQLVKKYNVSRETVRKSLNMLVLDGMIQKIRGKGSVVIYQGVTEFPFADLKSFKEVQTQLGLHYETVVVRFEKIKAADVPQVKKALEMTTDEELWHFIRYRQIEGITKIVDEDYVRANLFPELSEAVVQNSLYDYIEKVKGYEISFSSKSITFEPFGELERAAFGDVTPQYSATVRGIVHLKDTTKFQYNVSKHIATEFKFIDFSRRHSHLS</sequence>
<evidence type="ECO:0000259" key="5">
    <source>
        <dbReference type="PROSITE" id="PS50949"/>
    </source>
</evidence>
<reference evidence="9 10" key="1">
    <citation type="journal article" date="2018" name="Vet. Microbiol.">
        <title>Clonal diversity and geographic distribution of methicillin-resistant Staphylococcus pseudintermedius from Australian animals: Discovery of novel sequence types.</title>
        <authorList>
            <person name="Worthing K.A."/>
            <person name="Abraham S."/>
            <person name="Coombs G.W."/>
            <person name="Pang S."/>
            <person name="Saputra S."/>
            <person name="Jordan D."/>
            <person name="Trott D.J."/>
            <person name="Norris J.M."/>
        </authorList>
    </citation>
    <scope>NUCLEOTIDE SEQUENCE [LARGE SCALE GENOMIC DNA]</scope>
    <source>
        <strain evidence="6 10">ST525 1</strain>
        <strain evidence="7 9">ST71 3</strain>
    </source>
</reference>
<dbReference type="PRINTS" id="PR00035">
    <property type="entry name" value="HTHGNTR"/>
</dbReference>
<dbReference type="SUPFAM" id="SSF46785">
    <property type="entry name" value="Winged helix' DNA-binding domain"/>
    <property type="match status" value="1"/>
</dbReference>
<dbReference type="Pfam" id="PF00392">
    <property type="entry name" value="GntR"/>
    <property type="match status" value="1"/>
</dbReference>
<dbReference type="GO" id="GO:0003677">
    <property type="term" value="F:DNA binding"/>
    <property type="evidence" value="ECO:0007669"/>
    <property type="project" value="UniProtKB-UniRule"/>
</dbReference>
<evidence type="ECO:0000313" key="7">
    <source>
        <dbReference type="EMBL" id="PWZ98859.1"/>
    </source>
</evidence>
<evidence type="ECO:0000313" key="11">
    <source>
        <dbReference type="Proteomes" id="UP000256409"/>
    </source>
</evidence>
<dbReference type="PANTHER" id="PTHR44846">
    <property type="entry name" value="MANNOSYL-D-GLYCERATE TRANSPORT/METABOLISM SYSTEM REPRESSOR MNGR-RELATED"/>
    <property type="match status" value="1"/>
</dbReference>
<gene>
    <name evidence="6" type="primary">treR</name>
    <name evidence="6" type="ORF">DD902_09060</name>
    <name evidence="7" type="ORF">DD924_05810</name>
    <name evidence="8" type="ORF">DV961_08625</name>
</gene>
<evidence type="ECO:0000256" key="1">
    <source>
        <dbReference type="ARBA" id="ARBA00023015"/>
    </source>
</evidence>
<dbReference type="STRING" id="937773.SPSINT_0138"/>
<accession>A0A2A4EGU9</accession>
<dbReference type="NCBIfam" id="TIGR02404">
    <property type="entry name" value="trehalos_R_Bsub"/>
    <property type="match status" value="1"/>
</dbReference>
<evidence type="ECO:0000313" key="6">
    <source>
        <dbReference type="EMBL" id="PWZ74200.1"/>
    </source>
</evidence>
<comment type="caution">
    <text evidence="6">The sequence shown here is derived from an EMBL/GenBank/DDBJ whole genome shotgun (WGS) entry which is preliminary data.</text>
</comment>
<evidence type="ECO:0000313" key="9">
    <source>
        <dbReference type="Proteomes" id="UP000246351"/>
    </source>
</evidence>
<organism evidence="6 10">
    <name type="scientific">Staphylococcus pseudintermedius</name>
    <dbReference type="NCBI Taxonomy" id="283734"/>
    <lineage>
        <taxon>Bacteria</taxon>
        <taxon>Bacillati</taxon>
        <taxon>Bacillota</taxon>
        <taxon>Bacilli</taxon>
        <taxon>Bacillales</taxon>
        <taxon>Staphylococcaceae</taxon>
        <taxon>Staphylococcus</taxon>
        <taxon>Staphylococcus intermedius group</taxon>
    </lineage>
</organism>
<dbReference type="Proteomes" id="UP000246800">
    <property type="component" value="Unassembled WGS sequence"/>
</dbReference>
<dbReference type="InterPro" id="IPR050679">
    <property type="entry name" value="Bact_HTH_transcr_reg"/>
</dbReference>
<dbReference type="SUPFAM" id="SSF64288">
    <property type="entry name" value="Chorismate lyase-like"/>
    <property type="match status" value="1"/>
</dbReference>
<evidence type="ECO:0000256" key="4">
    <source>
        <dbReference type="NCBIfam" id="TIGR02404"/>
    </source>
</evidence>
<dbReference type="EMBL" id="QEIT01000045">
    <property type="protein sequence ID" value="PWZ74200.1"/>
    <property type="molecule type" value="Genomic_DNA"/>
</dbReference>
<evidence type="ECO:0000256" key="2">
    <source>
        <dbReference type="ARBA" id="ARBA00023125"/>
    </source>
</evidence>
<protein>
    <recommendedName>
        <fullName evidence="4">Trehalose operon repressor</fullName>
    </recommendedName>
</protein>
<dbReference type="InterPro" id="IPR028978">
    <property type="entry name" value="Chorismate_lyase_/UTRA_dom_sf"/>
</dbReference>
<dbReference type="RefSeq" id="WP_015728585.1">
    <property type="nucleotide sequence ID" value="NZ_AP019372.1"/>
</dbReference>
<evidence type="ECO:0000313" key="10">
    <source>
        <dbReference type="Proteomes" id="UP000246800"/>
    </source>
</evidence>
<evidence type="ECO:0000313" key="8">
    <source>
        <dbReference type="EMBL" id="REA80965.1"/>
    </source>
</evidence>
<dbReference type="Proteomes" id="UP000256409">
    <property type="component" value="Unassembled WGS sequence"/>
</dbReference>
<dbReference type="EMBL" id="QEIV01000477">
    <property type="protein sequence ID" value="PWZ98859.1"/>
    <property type="molecule type" value="Genomic_DNA"/>
</dbReference>
<dbReference type="SMART" id="SM00866">
    <property type="entry name" value="UTRA"/>
    <property type="match status" value="1"/>
</dbReference>
<dbReference type="InterPro" id="IPR011663">
    <property type="entry name" value="UTRA"/>
</dbReference>
<dbReference type="GO" id="GO:0045892">
    <property type="term" value="P:negative regulation of DNA-templated transcription"/>
    <property type="evidence" value="ECO:0007669"/>
    <property type="project" value="TreeGrafter"/>
</dbReference>